<dbReference type="Proteomes" id="UP000598271">
    <property type="component" value="Unassembled WGS sequence"/>
</dbReference>
<sequence>MKEEYEYDFFISHASEDKDAFVRPFAESLISKGYKIWYDEMSLEVGDSLIENISYGIKKSLYGIIVLSKSFFIKKWTKKELEALLNKEIITDKNLILPIWLDLTVEEVFNFSPLMVDKLAISTNSKNINSAIEKIEKRFKIENTSFNLILERIQYLIDCNDDRRNKYYLDLEKRIKSIFLYQQEYYNWYVSDEIFNDRNPWDELLVAKKGKEFMTEYSIPQGVWTNPEPFSWNEIERATKLCSKWVFRKLTYKEAQELYFLLEELLDTDLHYILYGFPHSTIRDKNAYGKSVDGIFEVGIKNASKRAGSEKMYLEALSSIFNKYYGK</sequence>
<feature type="domain" description="TIR" evidence="1">
    <location>
        <begin position="5"/>
        <end position="132"/>
    </location>
</feature>
<dbReference type="InterPro" id="IPR000157">
    <property type="entry name" value="TIR_dom"/>
</dbReference>
<protein>
    <recommendedName>
        <fullName evidence="1">TIR domain-containing protein</fullName>
    </recommendedName>
</protein>
<dbReference type="AlphaFoldDB" id="A0A8J3D2N8"/>
<dbReference type="EMBL" id="BMXF01000001">
    <property type="protein sequence ID" value="GHB59711.1"/>
    <property type="molecule type" value="Genomic_DNA"/>
</dbReference>
<evidence type="ECO:0000313" key="2">
    <source>
        <dbReference type="EMBL" id="GHB59711.1"/>
    </source>
</evidence>
<evidence type="ECO:0000313" key="3">
    <source>
        <dbReference type="Proteomes" id="UP000598271"/>
    </source>
</evidence>
<dbReference type="Pfam" id="PF13676">
    <property type="entry name" value="TIR_2"/>
    <property type="match status" value="1"/>
</dbReference>
<dbReference type="GO" id="GO:0007165">
    <property type="term" value="P:signal transduction"/>
    <property type="evidence" value="ECO:0007669"/>
    <property type="project" value="InterPro"/>
</dbReference>
<keyword evidence="3" id="KW-1185">Reference proteome</keyword>
<proteinExistence type="predicted"/>
<dbReference type="PROSITE" id="PS50104">
    <property type="entry name" value="TIR"/>
    <property type="match status" value="1"/>
</dbReference>
<dbReference type="Gene3D" id="3.40.50.10140">
    <property type="entry name" value="Toll/interleukin-1 receptor homology (TIR) domain"/>
    <property type="match status" value="1"/>
</dbReference>
<comment type="caution">
    <text evidence="2">The sequence shown here is derived from an EMBL/GenBank/DDBJ whole genome shotgun (WGS) entry which is preliminary data.</text>
</comment>
<name>A0A8J3D2N8_9BACT</name>
<dbReference type="RefSeq" id="WP_189563398.1">
    <property type="nucleotide sequence ID" value="NZ_BMXF01000001.1"/>
</dbReference>
<gene>
    <name evidence="2" type="ORF">GCM10007390_11760</name>
</gene>
<dbReference type="SUPFAM" id="SSF52200">
    <property type="entry name" value="Toll/Interleukin receptor TIR domain"/>
    <property type="match status" value="1"/>
</dbReference>
<accession>A0A8J3D2N8</accession>
<dbReference type="SMART" id="SM00255">
    <property type="entry name" value="TIR"/>
    <property type="match status" value="1"/>
</dbReference>
<dbReference type="InterPro" id="IPR035897">
    <property type="entry name" value="Toll_tir_struct_dom_sf"/>
</dbReference>
<evidence type="ECO:0000259" key="1">
    <source>
        <dbReference type="PROSITE" id="PS50104"/>
    </source>
</evidence>
<organism evidence="2 3">
    <name type="scientific">Persicitalea jodogahamensis</name>
    <dbReference type="NCBI Taxonomy" id="402147"/>
    <lineage>
        <taxon>Bacteria</taxon>
        <taxon>Pseudomonadati</taxon>
        <taxon>Bacteroidota</taxon>
        <taxon>Cytophagia</taxon>
        <taxon>Cytophagales</taxon>
        <taxon>Spirosomataceae</taxon>
        <taxon>Persicitalea</taxon>
    </lineage>
</organism>
<reference evidence="2 3" key="1">
    <citation type="journal article" date="2014" name="Int. J. Syst. Evol. Microbiol.">
        <title>Complete genome sequence of Corynebacterium casei LMG S-19264T (=DSM 44701T), isolated from a smear-ripened cheese.</title>
        <authorList>
            <consortium name="US DOE Joint Genome Institute (JGI-PGF)"/>
            <person name="Walter F."/>
            <person name="Albersmeier A."/>
            <person name="Kalinowski J."/>
            <person name="Ruckert C."/>
        </authorList>
    </citation>
    <scope>NUCLEOTIDE SEQUENCE [LARGE SCALE GENOMIC DNA]</scope>
    <source>
        <strain evidence="2 3">KCTC 12866</strain>
    </source>
</reference>